<evidence type="ECO:0000313" key="1">
    <source>
        <dbReference type="EMBL" id="KAG6779377.1"/>
    </source>
</evidence>
<organism evidence="1 2">
    <name type="scientific">Populus tomentosa</name>
    <name type="common">Chinese white poplar</name>
    <dbReference type="NCBI Taxonomy" id="118781"/>
    <lineage>
        <taxon>Eukaryota</taxon>
        <taxon>Viridiplantae</taxon>
        <taxon>Streptophyta</taxon>
        <taxon>Embryophyta</taxon>
        <taxon>Tracheophyta</taxon>
        <taxon>Spermatophyta</taxon>
        <taxon>Magnoliopsida</taxon>
        <taxon>eudicotyledons</taxon>
        <taxon>Gunneridae</taxon>
        <taxon>Pentapetalae</taxon>
        <taxon>rosids</taxon>
        <taxon>fabids</taxon>
        <taxon>Malpighiales</taxon>
        <taxon>Salicaceae</taxon>
        <taxon>Saliceae</taxon>
        <taxon>Populus</taxon>
    </lineage>
</organism>
<gene>
    <name evidence="1" type="ORF">POTOM_015757</name>
</gene>
<keyword evidence="2" id="KW-1185">Reference proteome</keyword>
<name>A0A8X8D6E5_POPTO</name>
<dbReference type="GO" id="GO:0042300">
    <property type="term" value="F:beta-amyrin synthase activity"/>
    <property type="evidence" value="ECO:0007669"/>
    <property type="project" value="TreeGrafter"/>
</dbReference>
<dbReference type="Proteomes" id="UP000886885">
    <property type="component" value="Chromosome 4A"/>
</dbReference>
<dbReference type="EMBL" id="JAAWWB010000007">
    <property type="protein sequence ID" value="KAG6779377.1"/>
    <property type="molecule type" value="Genomic_DNA"/>
</dbReference>
<dbReference type="AlphaFoldDB" id="A0A8X8D6E5"/>
<dbReference type="GO" id="GO:0016104">
    <property type="term" value="P:triterpenoid biosynthetic process"/>
    <property type="evidence" value="ECO:0007669"/>
    <property type="project" value="InterPro"/>
</dbReference>
<dbReference type="GO" id="GO:0005811">
    <property type="term" value="C:lipid droplet"/>
    <property type="evidence" value="ECO:0007669"/>
    <property type="project" value="InterPro"/>
</dbReference>
<proteinExistence type="predicted"/>
<dbReference type="OrthoDB" id="21502at2759"/>
<comment type="caution">
    <text evidence="1">The sequence shown here is derived from an EMBL/GenBank/DDBJ whole genome shotgun (WGS) entry which is preliminary data.</text>
</comment>
<evidence type="ECO:0000313" key="2">
    <source>
        <dbReference type="Proteomes" id="UP000886885"/>
    </source>
</evidence>
<dbReference type="PANTHER" id="PTHR11764">
    <property type="entry name" value="TERPENE CYCLASE/MUTASE FAMILY MEMBER"/>
    <property type="match status" value="1"/>
</dbReference>
<dbReference type="InterPro" id="IPR018333">
    <property type="entry name" value="Squalene_cyclase"/>
</dbReference>
<accession>A0A8X8D6E5</accession>
<dbReference type="PANTHER" id="PTHR11764:SF55">
    <property type="entry name" value="TERPENE CYCLASE_MUTASE FAMILY MEMBER"/>
    <property type="match status" value="1"/>
</dbReference>
<sequence>MVAEGDGPWLFSTNKFVGRQIWRFEPNVWTPEEQAQVKMAREKFRLNRFSKASSDVLKNFQMGLKLESRPLFFAVGLIKENQIDLRIPPVRLGNGEEISREKVETALRKAVRFTSAIQASDGHWPAEFSGPLF</sequence>
<protein>
    <submittedName>
        <fullName evidence="1">Uncharacterized protein</fullName>
    </submittedName>
</protein>
<reference evidence="1" key="1">
    <citation type="journal article" date="2020" name="bioRxiv">
        <title>Hybrid origin of Populus tomentosa Carr. identified through genome sequencing and phylogenomic analysis.</title>
        <authorList>
            <person name="An X."/>
            <person name="Gao K."/>
            <person name="Chen Z."/>
            <person name="Li J."/>
            <person name="Yang X."/>
            <person name="Yang X."/>
            <person name="Zhou J."/>
            <person name="Guo T."/>
            <person name="Zhao T."/>
            <person name="Huang S."/>
            <person name="Miao D."/>
            <person name="Khan W.U."/>
            <person name="Rao P."/>
            <person name="Ye M."/>
            <person name="Lei B."/>
            <person name="Liao W."/>
            <person name="Wang J."/>
            <person name="Ji L."/>
            <person name="Li Y."/>
            <person name="Guo B."/>
            <person name="Mustafa N.S."/>
            <person name="Li S."/>
            <person name="Yun Q."/>
            <person name="Keller S.R."/>
            <person name="Mao J."/>
            <person name="Zhang R."/>
            <person name="Strauss S.H."/>
        </authorList>
    </citation>
    <scope>NUCLEOTIDE SEQUENCE</scope>
    <source>
        <strain evidence="1">GM15</strain>
        <tissue evidence="1">Leaf</tissue>
    </source>
</reference>